<evidence type="ECO:0000259" key="5">
    <source>
        <dbReference type="Pfam" id="PF13476"/>
    </source>
</evidence>
<keyword evidence="4" id="KW-0175">Coiled coil</keyword>
<dbReference type="AlphaFoldDB" id="A0A920BQT9"/>
<sequence>MRPLELTFSGLRSYISRQHIDFRGQTLIGITGETGSGKSSIFIAINYALFGACTFEAPTPKVLIADGGDGTLAVELVFEARGKEWKVSRRLSKTSATSHHRLQALDGSETRLGRDATNTRIQQLIGLDQKTFVRSVLLRQGKFEQLLHASPAERAHMLKGLLGLDILDTISQQARDRRDALAPQLHKLRERKAALLDDPRAAAAQAATQIGQVDEKIKQLGAAQEQLADIETRRINAENERTRLLELVGKLASILDTNAPEQLKRLAELGDAIAVMDGALVAELTPLRQQRDDLLAQLGDRRPGGPLADVPATAATELGQLVELIEREADAGFRYDTETAELRAAESGASGAREAADKLATLRKETEQDRKNAADRESDLERQLDAWRAALRDVRDLTARVTQLTQQLGDRRADHAVAAEKLEQQRAAEEEADQAVAEAEETLEGQKRLNAAAYAAAGLQPGDACLICDHELPDGFVPPHAPGLHDAEQALKKARAHAKRQAALTTAALSKERETYTVAEQKAAQLTDTSEQARGALTVLTQQLGAIDLERSDDHNLAPSIAVLTAAQERTAAKAAYLEEIRNSAAKAAAIVEAIDKDIAGRTAQLKKVDTQSAALRKRITTLTQQIPAVYRPERPTAELVTRLRDKAIADRLRLGEQWSGLTRLSTEIETLETRRDQLIEKRADQVTAPAKQSQQRMLDVSAGHAALAALLRTPPASQLDLTADLAAQAQWAANIKTLALGALDVGRARTSDIGSLLERLAGEAAAVASNAPTGGRPIRAAYDDAIGRRAIAVKTRGTALAQIPVMDDLVHRIESTQPHLDGLTALVELLGNGKFGAAVVQERQQTLLGAATAIIRGMTLGRFALGPDFQIFDAHTGCLRDVKTLSGGETFQASLALALAVVEQASSSGGKAESLFLDEGFGSLDQTALTYALDALSTQVAAGRLVVVISHMLAVAQHVPVLLRVSNTAGGSTVRWATDAELLELADEAGAGPLHT</sequence>
<dbReference type="Proteomes" id="UP000677082">
    <property type="component" value="Unassembled WGS sequence"/>
</dbReference>
<reference evidence="6 7" key="1">
    <citation type="submission" date="2021-03" db="EMBL/GenBank/DDBJ databases">
        <title>Whole genome shotgun sequence of Actinoplanes toevensis NBRC 105298.</title>
        <authorList>
            <person name="Komaki H."/>
            <person name="Tamura T."/>
        </authorList>
    </citation>
    <scope>NUCLEOTIDE SEQUENCE [LARGE SCALE GENOMIC DNA]</scope>
    <source>
        <strain evidence="6 7">NBRC 105298</strain>
    </source>
</reference>
<accession>A0A920BQT9</accession>
<comment type="subunit">
    <text evidence="2">Heterodimer of SbcC and SbcD.</text>
</comment>
<gene>
    <name evidence="6" type="primary">sbcC_2</name>
    <name evidence="6" type="ORF">Ato02nite_096200</name>
</gene>
<dbReference type="Gene3D" id="3.40.50.300">
    <property type="entry name" value="P-loop containing nucleotide triphosphate hydrolases"/>
    <property type="match status" value="2"/>
</dbReference>
<comment type="similarity">
    <text evidence="1">Belongs to the SMC family. SbcC subfamily.</text>
</comment>
<evidence type="ECO:0000313" key="7">
    <source>
        <dbReference type="Proteomes" id="UP000677082"/>
    </source>
</evidence>
<name>A0A920BQT9_9ACTN</name>
<dbReference type="Pfam" id="PF13476">
    <property type="entry name" value="AAA_23"/>
    <property type="match status" value="1"/>
</dbReference>
<evidence type="ECO:0000256" key="3">
    <source>
        <dbReference type="ARBA" id="ARBA00013368"/>
    </source>
</evidence>
<dbReference type="GO" id="GO:0016887">
    <property type="term" value="F:ATP hydrolysis activity"/>
    <property type="evidence" value="ECO:0007669"/>
    <property type="project" value="InterPro"/>
</dbReference>
<dbReference type="InterPro" id="IPR038729">
    <property type="entry name" value="Rad50/SbcC_AAA"/>
</dbReference>
<organism evidence="6 7">
    <name type="scientific">Paractinoplanes toevensis</name>
    <dbReference type="NCBI Taxonomy" id="571911"/>
    <lineage>
        <taxon>Bacteria</taxon>
        <taxon>Bacillati</taxon>
        <taxon>Actinomycetota</taxon>
        <taxon>Actinomycetes</taxon>
        <taxon>Micromonosporales</taxon>
        <taxon>Micromonosporaceae</taxon>
        <taxon>Paractinoplanes</taxon>
    </lineage>
</organism>
<evidence type="ECO:0000256" key="4">
    <source>
        <dbReference type="SAM" id="Coils"/>
    </source>
</evidence>
<evidence type="ECO:0000313" key="6">
    <source>
        <dbReference type="EMBL" id="GIM97827.1"/>
    </source>
</evidence>
<dbReference type="SUPFAM" id="SSF52540">
    <property type="entry name" value="P-loop containing nucleoside triphosphate hydrolases"/>
    <property type="match status" value="1"/>
</dbReference>
<proteinExistence type="inferred from homology"/>
<dbReference type="PANTHER" id="PTHR32114">
    <property type="entry name" value="ABC TRANSPORTER ABCH.3"/>
    <property type="match status" value="1"/>
</dbReference>
<dbReference type="RefSeq" id="WP_213013453.1">
    <property type="nucleotide sequence ID" value="NZ_BOQN01000159.1"/>
</dbReference>
<keyword evidence="7" id="KW-1185">Reference proteome</keyword>
<dbReference type="GO" id="GO:0006302">
    <property type="term" value="P:double-strand break repair"/>
    <property type="evidence" value="ECO:0007669"/>
    <property type="project" value="InterPro"/>
</dbReference>
<evidence type="ECO:0000256" key="2">
    <source>
        <dbReference type="ARBA" id="ARBA00011322"/>
    </source>
</evidence>
<protein>
    <recommendedName>
        <fullName evidence="3">Nuclease SbcCD subunit C</fullName>
    </recommendedName>
</protein>
<dbReference type="EMBL" id="BOQN01000159">
    <property type="protein sequence ID" value="GIM97827.1"/>
    <property type="molecule type" value="Genomic_DNA"/>
</dbReference>
<dbReference type="InterPro" id="IPR027417">
    <property type="entry name" value="P-loop_NTPase"/>
</dbReference>
<dbReference type="PANTHER" id="PTHR32114:SF2">
    <property type="entry name" value="ABC TRANSPORTER ABCH.3"/>
    <property type="match status" value="1"/>
</dbReference>
<feature type="coiled-coil region" evidence="4">
    <location>
        <begin position="352"/>
        <end position="449"/>
    </location>
</feature>
<feature type="domain" description="Rad50/SbcC-type AAA" evidence="5">
    <location>
        <begin position="6"/>
        <end position="229"/>
    </location>
</feature>
<evidence type="ECO:0000256" key="1">
    <source>
        <dbReference type="ARBA" id="ARBA00006930"/>
    </source>
</evidence>
<comment type="caution">
    <text evidence="6">The sequence shown here is derived from an EMBL/GenBank/DDBJ whole genome shotgun (WGS) entry which is preliminary data.</text>
</comment>
<dbReference type="Pfam" id="PF13558">
    <property type="entry name" value="SbcC_Walker_B"/>
    <property type="match status" value="1"/>
</dbReference>
<feature type="coiled-coil region" evidence="4">
    <location>
        <begin position="213"/>
        <end position="247"/>
    </location>
</feature>